<dbReference type="EMBL" id="EF529007">
    <property type="protein sequence ID" value="ABO85713.1"/>
    <property type="molecule type" value="Genomic_DNA"/>
</dbReference>
<protein>
    <submittedName>
        <fullName evidence="1">Variable lymphocyte receptor B cassette</fullName>
    </submittedName>
</protein>
<reference evidence="1" key="2">
    <citation type="submission" date="2007-03" db="EMBL/GenBank/DDBJ databases">
        <authorList>
            <person name="Mardis E.R."/>
        </authorList>
    </citation>
    <scope>NUCLEOTIDE SEQUENCE</scope>
</reference>
<name>A5HHA8_PETMA</name>
<evidence type="ECO:0000313" key="1">
    <source>
        <dbReference type="EMBL" id="ABO85713.1"/>
    </source>
</evidence>
<keyword evidence="1" id="KW-0675">Receptor</keyword>
<sequence>CSCYHGKYYGWGPAHVVNCQSRHLSSVPAEIPANT</sequence>
<dbReference type="AlphaFoldDB" id="A5HHA8"/>
<organism evidence="1">
    <name type="scientific">Petromyzon marinus</name>
    <name type="common">Sea lamprey</name>
    <dbReference type="NCBI Taxonomy" id="7757"/>
    <lineage>
        <taxon>Eukaryota</taxon>
        <taxon>Metazoa</taxon>
        <taxon>Chordata</taxon>
        <taxon>Craniata</taxon>
        <taxon>Vertebrata</taxon>
        <taxon>Cyclostomata</taxon>
        <taxon>Hyperoartia</taxon>
        <taxon>Petromyzontiformes</taxon>
        <taxon>Petromyzontidae</taxon>
        <taxon>Petromyzon</taxon>
    </lineage>
</organism>
<feature type="non-terminal residue" evidence="1">
    <location>
        <position position="35"/>
    </location>
</feature>
<accession>A5HHA8</accession>
<reference evidence="1" key="1">
    <citation type="journal article" date="2007" name="Nat. Immunol.">
        <title>Evolution and diversification of lamprey antigen receptors: evidence for involvement of an AID-APOBEC family cytosine deaminase.</title>
        <authorList>
            <person name="Rogozin I.B."/>
            <person name="Iyer L.M."/>
            <person name="Liang L."/>
            <person name="Glazko G.V."/>
            <person name="Liston V.G."/>
            <person name="Pavlov Y.I."/>
            <person name="Aravind L."/>
            <person name="Pancer Z."/>
        </authorList>
    </citation>
    <scope>NUCLEOTIDE SEQUENCE</scope>
</reference>
<reference evidence="1" key="3">
    <citation type="submission" date="2007-03" db="EMBL/GenBank/DDBJ databases">
        <authorList>
            <person name="Rogozin I.B."/>
            <person name="Iyer L.M."/>
            <person name="Liang L."/>
            <person name="Glazko G.V."/>
            <person name="Liston V.G."/>
            <person name="Pavlov Y.I."/>
            <person name="Pancer Z."/>
        </authorList>
    </citation>
    <scope>NUCLEOTIDE SEQUENCE</scope>
</reference>
<proteinExistence type="predicted"/>
<feature type="non-terminal residue" evidence="1">
    <location>
        <position position="1"/>
    </location>
</feature>